<organism evidence="1 2">
    <name type="scientific">Bernardetia litoralis (strain ATCC 23117 / DSM 6794 / NBRC 15988 / NCIMB 1366 / Fx l1 / Sio-4)</name>
    <name type="common">Flexibacter litoralis</name>
    <dbReference type="NCBI Taxonomy" id="880071"/>
    <lineage>
        <taxon>Bacteria</taxon>
        <taxon>Pseudomonadati</taxon>
        <taxon>Bacteroidota</taxon>
        <taxon>Cytophagia</taxon>
        <taxon>Cytophagales</taxon>
        <taxon>Bernardetiaceae</taxon>
        <taxon>Bernardetia</taxon>
    </lineage>
</organism>
<dbReference type="InterPro" id="IPR012467">
    <property type="entry name" value="DUF1684"/>
</dbReference>
<reference evidence="2" key="1">
    <citation type="submission" date="2012-06" db="EMBL/GenBank/DDBJ databases">
        <title>The complete genome of Flexibacter litoralis DSM 6794.</title>
        <authorList>
            <person name="Lucas S."/>
            <person name="Copeland A."/>
            <person name="Lapidus A."/>
            <person name="Glavina del Rio T."/>
            <person name="Dalin E."/>
            <person name="Tice H."/>
            <person name="Bruce D."/>
            <person name="Goodwin L."/>
            <person name="Pitluck S."/>
            <person name="Peters L."/>
            <person name="Ovchinnikova G."/>
            <person name="Lu M."/>
            <person name="Kyrpides N."/>
            <person name="Mavromatis K."/>
            <person name="Ivanova N."/>
            <person name="Brettin T."/>
            <person name="Detter J.C."/>
            <person name="Han C."/>
            <person name="Larimer F."/>
            <person name="Land M."/>
            <person name="Hauser L."/>
            <person name="Markowitz V."/>
            <person name="Cheng J.-F."/>
            <person name="Hugenholtz P."/>
            <person name="Woyke T."/>
            <person name="Wu D."/>
            <person name="Spring S."/>
            <person name="Lang E."/>
            <person name="Kopitz M."/>
            <person name="Brambilla E."/>
            <person name="Klenk H.-P."/>
            <person name="Eisen J.A."/>
        </authorList>
    </citation>
    <scope>NUCLEOTIDE SEQUENCE [LARGE SCALE GENOMIC DNA]</scope>
    <source>
        <strain evidence="2">ATCC 23117 / DSM 6794 / NBRC 15988 / NCIMB 1366 / Sio-4</strain>
    </source>
</reference>
<proteinExistence type="predicted"/>
<dbReference type="KEGG" id="fli:Fleli_0854"/>
<dbReference type="Proteomes" id="UP000006054">
    <property type="component" value="Chromosome"/>
</dbReference>
<dbReference type="EMBL" id="CP003345">
    <property type="protein sequence ID" value="AFM03311.1"/>
    <property type="molecule type" value="Genomic_DNA"/>
</dbReference>
<dbReference type="AlphaFoldDB" id="I4AH76"/>
<dbReference type="PATRIC" id="fig|880071.3.peg.830"/>
<dbReference type="HOGENOM" id="CLU_090976_1_0_10"/>
<dbReference type="STRING" id="880071.Fleli_0854"/>
<dbReference type="Gene3D" id="6.10.250.1680">
    <property type="match status" value="1"/>
</dbReference>
<sequence length="192" mass="22043" precursor="true">MKKQITLFVLSILIFASCAPKYEVEVQTERNKKDKAFKDGAGSPIPYDDRKTFEGLDYYPIDSSYYAVAMLTLTQSVKELTLKTSQGKDRRFKMYAKADFKLKGKPLSLNIYKAIEDGDGFSVLFTDQTSGKTTYEVGRYIEPEINGLRAILDFNRAYNPYCIYDKKYDCPIPPQESHLDMEILAGEKKYKK</sequence>
<evidence type="ECO:0008006" key="3">
    <source>
        <dbReference type="Google" id="ProtNLM"/>
    </source>
</evidence>
<dbReference type="PANTHER" id="PTHR41913:SF1">
    <property type="entry name" value="DUF1684 DOMAIN-CONTAINING PROTEIN"/>
    <property type="match status" value="1"/>
</dbReference>
<dbReference type="RefSeq" id="WP_014796769.1">
    <property type="nucleotide sequence ID" value="NC_018018.1"/>
</dbReference>
<dbReference type="OrthoDB" id="5493262at2"/>
<name>I4AH76_BERLS</name>
<keyword evidence="2" id="KW-1185">Reference proteome</keyword>
<dbReference type="PROSITE" id="PS51257">
    <property type="entry name" value="PROKAR_LIPOPROTEIN"/>
    <property type="match status" value="1"/>
</dbReference>
<accession>I4AH76</accession>
<evidence type="ECO:0000313" key="1">
    <source>
        <dbReference type="EMBL" id="AFM03311.1"/>
    </source>
</evidence>
<dbReference type="Pfam" id="PF07920">
    <property type="entry name" value="DUF1684"/>
    <property type="match status" value="1"/>
</dbReference>
<dbReference type="PANTHER" id="PTHR41913">
    <property type="entry name" value="DUF1684 DOMAIN-CONTAINING PROTEIN"/>
    <property type="match status" value="1"/>
</dbReference>
<evidence type="ECO:0000313" key="2">
    <source>
        <dbReference type="Proteomes" id="UP000006054"/>
    </source>
</evidence>
<dbReference type="eggNOG" id="COG3358">
    <property type="taxonomic scope" value="Bacteria"/>
</dbReference>
<protein>
    <recommendedName>
        <fullName evidence="3">DUF1684 domain-containing protein</fullName>
    </recommendedName>
</protein>
<gene>
    <name evidence="1" type="ordered locus">Fleli_0854</name>
</gene>